<accession>A0ABQ6BDB1</accession>
<comment type="caution">
    <text evidence="3">The sequence shown here is derived from an EMBL/GenBank/DDBJ whole genome shotgun (WGS) entry which is preliminary data.</text>
</comment>
<feature type="chain" id="PRO_5045867273" evidence="2">
    <location>
        <begin position="21"/>
        <end position="76"/>
    </location>
</feature>
<keyword evidence="1" id="KW-0812">Transmembrane</keyword>
<keyword evidence="1" id="KW-0472">Membrane</keyword>
<name>A0ABQ6BDB1_9BRAD</name>
<feature type="signal peptide" evidence="2">
    <location>
        <begin position="1"/>
        <end position="20"/>
    </location>
</feature>
<evidence type="ECO:0000313" key="3">
    <source>
        <dbReference type="EMBL" id="GLR90137.1"/>
    </source>
</evidence>
<dbReference type="Proteomes" id="UP001156905">
    <property type="component" value="Unassembled WGS sequence"/>
</dbReference>
<sequence length="76" mass="7772">MVIVGLLAGLAVLMPTSAYAYLDPGTGAFAVQGLIAGIAGGLIAVRSYGKRILGFFSRSKTAPEVWSNGSSPDRDA</sequence>
<dbReference type="EMBL" id="BSOW01000031">
    <property type="protein sequence ID" value="GLR90137.1"/>
    <property type="molecule type" value="Genomic_DNA"/>
</dbReference>
<evidence type="ECO:0000256" key="1">
    <source>
        <dbReference type="SAM" id="Phobius"/>
    </source>
</evidence>
<keyword evidence="1" id="KW-1133">Transmembrane helix</keyword>
<protein>
    <submittedName>
        <fullName evidence="3">Uncharacterized protein</fullName>
    </submittedName>
</protein>
<reference evidence="4" key="1">
    <citation type="journal article" date="2019" name="Int. J. Syst. Evol. Microbiol.">
        <title>The Global Catalogue of Microorganisms (GCM) 10K type strain sequencing project: providing services to taxonomists for standard genome sequencing and annotation.</title>
        <authorList>
            <consortium name="The Broad Institute Genomics Platform"/>
            <consortium name="The Broad Institute Genome Sequencing Center for Infectious Disease"/>
            <person name="Wu L."/>
            <person name="Ma J."/>
        </authorList>
    </citation>
    <scope>NUCLEOTIDE SEQUENCE [LARGE SCALE GENOMIC DNA]</scope>
    <source>
        <strain evidence="4">NBRC 102520</strain>
    </source>
</reference>
<evidence type="ECO:0000256" key="2">
    <source>
        <dbReference type="SAM" id="SignalP"/>
    </source>
</evidence>
<proteinExistence type="predicted"/>
<evidence type="ECO:0000313" key="4">
    <source>
        <dbReference type="Proteomes" id="UP001156905"/>
    </source>
</evidence>
<organism evidence="3 4">
    <name type="scientific">Bradyrhizobium iriomotense</name>
    <dbReference type="NCBI Taxonomy" id="441950"/>
    <lineage>
        <taxon>Bacteria</taxon>
        <taxon>Pseudomonadati</taxon>
        <taxon>Pseudomonadota</taxon>
        <taxon>Alphaproteobacteria</taxon>
        <taxon>Hyphomicrobiales</taxon>
        <taxon>Nitrobacteraceae</taxon>
        <taxon>Bradyrhizobium</taxon>
    </lineage>
</organism>
<gene>
    <name evidence="3" type="ORF">GCM10007857_68510</name>
</gene>
<feature type="transmembrane region" description="Helical" evidence="1">
    <location>
        <begin position="30"/>
        <end position="49"/>
    </location>
</feature>
<keyword evidence="2" id="KW-0732">Signal</keyword>
<keyword evidence="4" id="KW-1185">Reference proteome</keyword>